<dbReference type="GO" id="GO:0015288">
    <property type="term" value="F:porin activity"/>
    <property type="evidence" value="ECO:0007669"/>
    <property type="project" value="UniProtKB-KW"/>
</dbReference>
<dbReference type="Proteomes" id="UP000031671">
    <property type="component" value="Unassembled WGS sequence"/>
</dbReference>
<keyword evidence="10" id="KW-0732">Signal</keyword>
<comment type="subcellular location">
    <subcellularLocation>
        <location evidence="1">Cell outer membrane</location>
        <topology evidence="1">Multi-pass membrane protein</topology>
    </subcellularLocation>
</comment>
<accession>A0A0B8NQ28</accession>
<dbReference type="InterPro" id="IPR036998">
    <property type="entry name" value="Porin_LamB_sf"/>
</dbReference>
<dbReference type="Pfam" id="PF02264">
    <property type="entry name" value="LamB"/>
    <property type="match status" value="1"/>
</dbReference>
<reference evidence="11 12" key="2">
    <citation type="submission" date="2015-01" db="EMBL/GenBank/DDBJ databases">
        <authorList>
            <consortium name="NBRP consortium"/>
            <person name="Sawabe T."/>
            <person name="Meirelles P."/>
            <person name="Feng G."/>
            <person name="Sayaka M."/>
            <person name="Hattori M."/>
            <person name="Ohkuma M."/>
        </authorList>
    </citation>
    <scope>NUCLEOTIDE SEQUENCE [LARGE SCALE GENOMIC DNA]</scope>
    <source>
        <strain evidence="12">JCM 19231</strain>
    </source>
</reference>
<protein>
    <submittedName>
        <fullName evidence="11">Maltose/maltodextrin high-affinity receptor</fullName>
    </submittedName>
</protein>
<dbReference type="GO" id="GO:0015144">
    <property type="term" value="F:carbohydrate transmembrane transporter activity"/>
    <property type="evidence" value="ECO:0007669"/>
    <property type="project" value="TreeGrafter"/>
</dbReference>
<name>A0A0B8NQ28_9VIBR</name>
<dbReference type="GO" id="GO:0046930">
    <property type="term" value="C:pore complex"/>
    <property type="evidence" value="ECO:0007669"/>
    <property type="project" value="UniProtKB-KW"/>
</dbReference>
<evidence type="ECO:0000256" key="6">
    <source>
        <dbReference type="ARBA" id="ARBA00023065"/>
    </source>
</evidence>
<evidence type="ECO:0000256" key="8">
    <source>
        <dbReference type="ARBA" id="ARBA00023136"/>
    </source>
</evidence>
<keyword evidence="8" id="KW-0472">Membrane</keyword>
<evidence type="ECO:0000256" key="9">
    <source>
        <dbReference type="ARBA" id="ARBA00023237"/>
    </source>
</evidence>
<proteinExistence type="inferred from homology"/>
<keyword evidence="11" id="KW-0675">Receptor</keyword>
<organism evidence="11 12">
    <name type="scientific">Vibrio ishigakensis</name>
    <dbReference type="NCBI Taxonomy" id="1481914"/>
    <lineage>
        <taxon>Bacteria</taxon>
        <taxon>Pseudomonadati</taxon>
        <taxon>Pseudomonadota</taxon>
        <taxon>Gammaproteobacteria</taxon>
        <taxon>Vibrionales</taxon>
        <taxon>Vibrionaceae</taxon>
        <taxon>Vibrio</taxon>
    </lineage>
</organism>
<dbReference type="InterPro" id="IPR003192">
    <property type="entry name" value="Porin_LamB"/>
</dbReference>
<comment type="similarity">
    <text evidence="2">Belongs to the porin LamB (TC 1.B.3) family.</text>
</comment>
<evidence type="ECO:0000256" key="10">
    <source>
        <dbReference type="SAM" id="SignalP"/>
    </source>
</evidence>
<keyword evidence="4" id="KW-1134">Transmembrane beta strand</keyword>
<evidence type="ECO:0000256" key="4">
    <source>
        <dbReference type="ARBA" id="ARBA00022452"/>
    </source>
</evidence>
<gene>
    <name evidence="11" type="ORF">JCM19231_4017</name>
</gene>
<keyword evidence="12" id="KW-1185">Reference proteome</keyword>
<evidence type="ECO:0000313" key="11">
    <source>
        <dbReference type="EMBL" id="GAM56071.1"/>
    </source>
</evidence>
<dbReference type="AlphaFoldDB" id="A0A0B8NQ28"/>
<keyword evidence="3" id="KW-0813">Transport</keyword>
<keyword evidence="6" id="KW-0406">Ion transport</keyword>
<evidence type="ECO:0000313" key="12">
    <source>
        <dbReference type="Proteomes" id="UP000031671"/>
    </source>
</evidence>
<evidence type="ECO:0000256" key="7">
    <source>
        <dbReference type="ARBA" id="ARBA00023114"/>
    </source>
</evidence>
<dbReference type="GO" id="GO:0015774">
    <property type="term" value="P:polysaccharide transport"/>
    <property type="evidence" value="ECO:0007669"/>
    <property type="project" value="TreeGrafter"/>
</dbReference>
<dbReference type="Gene3D" id="2.40.170.10">
    <property type="entry name" value="Porin, LamB type"/>
    <property type="match status" value="1"/>
</dbReference>
<feature type="chain" id="PRO_5002121714" evidence="10">
    <location>
        <begin position="23"/>
        <end position="164"/>
    </location>
</feature>
<dbReference type="GO" id="GO:0009279">
    <property type="term" value="C:cell outer membrane"/>
    <property type="evidence" value="ECO:0007669"/>
    <property type="project" value="UniProtKB-SubCell"/>
</dbReference>
<evidence type="ECO:0000256" key="2">
    <source>
        <dbReference type="ARBA" id="ARBA00007055"/>
    </source>
</evidence>
<dbReference type="SUPFAM" id="SSF56935">
    <property type="entry name" value="Porins"/>
    <property type="match status" value="1"/>
</dbReference>
<dbReference type="InterPro" id="IPR050286">
    <property type="entry name" value="G_neg_Bact_CarbUptk_Porin"/>
</dbReference>
<sequence length="164" mass="17789">MKKLNLLTAAVSAALLSTSALAVDFNGYMRAGVGVSGQGQNVSFERNNLGRLGNEDELYGEIGIGKDVWEKDGVKFRVNSMLAVVSDQGNDYEALGGDNPDEIALRQFNVEATGVLGFAPEATLWAGKRYNQRHDIHITDRYYWDISGAGAGIDNIEMGPGRYL</sequence>
<dbReference type="PANTHER" id="PTHR38762:SF1">
    <property type="entry name" value="CRYPTIC OUTER MEMBRANE PORIN BGLH-RELATED"/>
    <property type="match status" value="1"/>
</dbReference>
<evidence type="ECO:0000256" key="3">
    <source>
        <dbReference type="ARBA" id="ARBA00022448"/>
    </source>
</evidence>
<keyword evidence="5" id="KW-0812">Transmembrane</keyword>
<evidence type="ECO:0000256" key="1">
    <source>
        <dbReference type="ARBA" id="ARBA00004571"/>
    </source>
</evidence>
<evidence type="ECO:0000256" key="5">
    <source>
        <dbReference type="ARBA" id="ARBA00022692"/>
    </source>
</evidence>
<dbReference type="GO" id="GO:0006811">
    <property type="term" value="P:monoatomic ion transport"/>
    <property type="evidence" value="ECO:0007669"/>
    <property type="project" value="UniProtKB-KW"/>
</dbReference>
<feature type="signal peptide" evidence="10">
    <location>
        <begin position="1"/>
        <end position="22"/>
    </location>
</feature>
<dbReference type="PANTHER" id="PTHR38762">
    <property type="entry name" value="CRYPTIC OUTER MEMBRANE PORIN BGLH-RELATED"/>
    <property type="match status" value="1"/>
</dbReference>
<keyword evidence="9" id="KW-0998">Cell outer membrane</keyword>
<keyword evidence="7" id="KW-0626">Porin</keyword>
<reference evidence="11 12" key="1">
    <citation type="submission" date="2015-01" db="EMBL/GenBank/DDBJ databases">
        <title>Vibrio sp. C1 JCM 19231 whole genome shotgun sequence.</title>
        <authorList>
            <person name="Sawabe T."/>
            <person name="Meirelles P."/>
            <person name="Feng G."/>
            <person name="Sayaka M."/>
            <person name="Hattori M."/>
            <person name="Ohkuma M."/>
        </authorList>
    </citation>
    <scope>NUCLEOTIDE SEQUENCE [LARGE SCALE GENOMIC DNA]</scope>
    <source>
        <strain evidence="12">JCM 19231</strain>
    </source>
</reference>
<dbReference type="EMBL" id="BBRZ01000023">
    <property type="protein sequence ID" value="GAM56071.1"/>
    <property type="molecule type" value="Genomic_DNA"/>
</dbReference>
<comment type="caution">
    <text evidence="11">The sequence shown here is derived from an EMBL/GenBank/DDBJ whole genome shotgun (WGS) entry which is preliminary data.</text>
</comment>